<dbReference type="Gene3D" id="3.50.50.60">
    <property type="entry name" value="FAD/NAD(P)-binding domain"/>
    <property type="match status" value="1"/>
</dbReference>
<sequence length="427" mass="47283">MEDKRQQYYQQTANKQINCPPFSGYQKVDVCIIGGGLTGLSTALHCATRGLSCILLEAETLGFGASGRNGGQVSPGQRLDQATLEAKVGHEPAGKLWHLALDAIDLVRNLIDRHQIDCDFVPGVLHTAFKPSHAREMRNNVRKLNEEYGYHDTRFIERDELSQMLASPRYHGAELDMRAGHLHPLNFTLALAQLAQQAGATLYENSRAIRIQSNKQGIKIDTTEGQIQAQKLVLGCNGYLGELFPRVAGKIMPINNFIVATRPLGENTARALIRDNVAVADSKFVINYFRTTPDHRLLFGGGENYSSRFPDDISAFVRPYLEEIFPQLQGIELDYGWGGTLAITLNRMPHFQCLDNRIYVAQGYSGHGVALATLAGKLIDQAIAGQPEDFTTLARYPTPTFPGGTWLRYPGLVAGMLYYALRDKFGN</sequence>
<dbReference type="AlphaFoldDB" id="A0A917Z6H2"/>
<keyword evidence="4" id="KW-1185">Reference proteome</keyword>
<keyword evidence="1" id="KW-0560">Oxidoreductase</keyword>
<dbReference type="PANTHER" id="PTHR13847:SF281">
    <property type="entry name" value="FAD DEPENDENT OXIDOREDUCTASE DOMAIN-CONTAINING PROTEIN"/>
    <property type="match status" value="1"/>
</dbReference>
<proteinExistence type="predicted"/>
<dbReference type="Proteomes" id="UP000606935">
    <property type="component" value="Unassembled WGS sequence"/>
</dbReference>
<evidence type="ECO:0000313" key="3">
    <source>
        <dbReference type="EMBL" id="GGO74181.1"/>
    </source>
</evidence>
<dbReference type="RefSeq" id="WP_188698655.1">
    <property type="nucleotide sequence ID" value="NZ_BMLS01000008.1"/>
</dbReference>
<feature type="domain" description="FAD dependent oxidoreductase" evidence="2">
    <location>
        <begin position="29"/>
        <end position="379"/>
    </location>
</feature>
<dbReference type="InterPro" id="IPR036188">
    <property type="entry name" value="FAD/NAD-bd_sf"/>
</dbReference>
<protein>
    <submittedName>
        <fullName evidence="3">Gamma-glutamylputrescine oxidase</fullName>
    </submittedName>
</protein>
<dbReference type="Gene3D" id="3.30.9.10">
    <property type="entry name" value="D-Amino Acid Oxidase, subunit A, domain 2"/>
    <property type="match status" value="1"/>
</dbReference>
<name>A0A917Z6H2_9ALTE</name>
<organism evidence="3 4">
    <name type="scientific">Bowmanella pacifica</name>
    <dbReference type="NCBI Taxonomy" id="502051"/>
    <lineage>
        <taxon>Bacteria</taxon>
        <taxon>Pseudomonadati</taxon>
        <taxon>Pseudomonadota</taxon>
        <taxon>Gammaproteobacteria</taxon>
        <taxon>Alteromonadales</taxon>
        <taxon>Alteromonadaceae</taxon>
        <taxon>Bowmanella</taxon>
    </lineage>
</organism>
<evidence type="ECO:0000256" key="1">
    <source>
        <dbReference type="ARBA" id="ARBA00023002"/>
    </source>
</evidence>
<dbReference type="Pfam" id="PF01266">
    <property type="entry name" value="DAO"/>
    <property type="match status" value="1"/>
</dbReference>
<gene>
    <name evidence="3" type="ORF">GCM10010982_36410</name>
</gene>
<dbReference type="InterPro" id="IPR006076">
    <property type="entry name" value="FAD-dep_OxRdtase"/>
</dbReference>
<dbReference type="SUPFAM" id="SSF51905">
    <property type="entry name" value="FAD/NAD(P)-binding domain"/>
    <property type="match status" value="1"/>
</dbReference>
<dbReference type="GO" id="GO:0005737">
    <property type="term" value="C:cytoplasm"/>
    <property type="evidence" value="ECO:0007669"/>
    <property type="project" value="TreeGrafter"/>
</dbReference>
<reference evidence="3" key="1">
    <citation type="journal article" date="2014" name="Int. J. Syst. Evol. Microbiol.">
        <title>Complete genome sequence of Corynebacterium casei LMG S-19264T (=DSM 44701T), isolated from a smear-ripened cheese.</title>
        <authorList>
            <consortium name="US DOE Joint Genome Institute (JGI-PGF)"/>
            <person name="Walter F."/>
            <person name="Albersmeier A."/>
            <person name="Kalinowski J."/>
            <person name="Ruckert C."/>
        </authorList>
    </citation>
    <scope>NUCLEOTIDE SEQUENCE</scope>
    <source>
        <strain evidence="3">CGMCC 1.7086</strain>
    </source>
</reference>
<dbReference type="GO" id="GO:0016491">
    <property type="term" value="F:oxidoreductase activity"/>
    <property type="evidence" value="ECO:0007669"/>
    <property type="project" value="UniProtKB-KW"/>
</dbReference>
<accession>A0A917Z6H2</accession>
<dbReference type="PANTHER" id="PTHR13847">
    <property type="entry name" value="SARCOSINE DEHYDROGENASE-RELATED"/>
    <property type="match status" value="1"/>
</dbReference>
<evidence type="ECO:0000313" key="4">
    <source>
        <dbReference type="Proteomes" id="UP000606935"/>
    </source>
</evidence>
<evidence type="ECO:0000259" key="2">
    <source>
        <dbReference type="Pfam" id="PF01266"/>
    </source>
</evidence>
<comment type="caution">
    <text evidence="3">The sequence shown here is derived from an EMBL/GenBank/DDBJ whole genome shotgun (WGS) entry which is preliminary data.</text>
</comment>
<dbReference type="EMBL" id="BMLS01000008">
    <property type="protein sequence ID" value="GGO74181.1"/>
    <property type="molecule type" value="Genomic_DNA"/>
</dbReference>
<reference evidence="3" key="2">
    <citation type="submission" date="2020-09" db="EMBL/GenBank/DDBJ databases">
        <authorList>
            <person name="Sun Q."/>
            <person name="Zhou Y."/>
        </authorList>
    </citation>
    <scope>NUCLEOTIDE SEQUENCE</scope>
    <source>
        <strain evidence="3">CGMCC 1.7086</strain>
    </source>
</reference>